<organism evidence="1">
    <name type="scientific">marine sediment metagenome</name>
    <dbReference type="NCBI Taxonomy" id="412755"/>
    <lineage>
        <taxon>unclassified sequences</taxon>
        <taxon>metagenomes</taxon>
        <taxon>ecological metagenomes</taxon>
    </lineage>
</organism>
<dbReference type="AlphaFoldDB" id="A0A0F9JQA8"/>
<accession>A0A0F9JQA8</accession>
<evidence type="ECO:0000313" key="1">
    <source>
        <dbReference type="EMBL" id="KKM07761.1"/>
    </source>
</evidence>
<gene>
    <name evidence="1" type="ORF">LCGC14_1730730</name>
</gene>
<dbReference type="EMBL" id="LAZR01015702">
    <property type="protein sequence ID" value="KKM07761.1"/>
    <property type="molecule type" value="Genomic_DNA"/>
</dbReference>
<reference evidence="1" key="1">
    <citation type="journal article" date="2015" name="Nature">
        <title>Complex archaea that bridge the gap between prokaryotes and eukaryotes.</title>
        <authorList>
            <person name="Spang A."/>
            <person name="Saw J.H."/>
            <person name="Jorgensen S.L."/>
            <person name="Zaremba-Niedzwiedzka K."/>
            <person name="Martijn J."/>
            <person name="Lind A.E."/>
            <person name="van Eijk R."/>
            <person name="Schleper C."/>
            <person name="Guy L."/>
            <person name="Ettema T.J."/>
        </authorList>
    </citation>
    <scope>NUCLEOTIDE SEQUENCE</scope>
</reference>
<name>A0A0F9JQA8_9ZZZZ</name>
<feature type="non-terminal residue" evidence="1">
    <location>
        <position position="1"/>
    </location>
</feature>
<comment type="caution">
    <text evidence="1">The sequence shown here is derived from an EMBL/GenBank/DDBJ whole genome shotgun (WGS) entry which is preliminary data.</text>
</comment>
<protein>
    <submittedName>
        <fullName evidence="1">Uncharacterized protein</fullName>
    </submittedName>
</protein>
<sequence>ADAVNQDQLELDVEKAGIVDSALILCLHHVDGRYSGMHLAVFHLNKAAQRQ</sequence>
<proteinExistence type="predicted"/>